<dbReference type="AlphaFoldDB" id="A0A4Y6PX48"/>
<dbReference type="OrthoDB" id="9809663at2"/>
<dbReference type="RefSeq" id="WP_141199369.1">
    <property type="nucleotide sequence ID" value="NZ_CP041186.1"/>
</dbReference>
<name>A0A4Y6PX48_PERCE</name>
<keyword evidence="1" id="KW-0479">Metal-binding</keyword>
<dbReference type="GO" id="GO:0006355">
    <property type="term" value="P:regulation of DNA-templated transcription"/>
    <property type="evidence" value="ECO:0007669"/>
    <property type="project" value="InterPro"/>
</dbReference>
<dbReference type="Proteomes" id="UP000315995">
    <property type="component" value="Chromosome"/>
</dbReference>
<evidence type="ECO:0000256" key="2">
    <source>
        <dbReference type="ARBA" id="ARBA00022833"/>
    </source>
</evidence>
<keyword evidence="2" id="KW-0862">Zinc</keyword>
<keyword evidence="5" id="KW-1185">Reference proteome</keyword>
<protein>
    <submittedName>
        <fullName evidence="4">DNA gyrase inhibitor YacG</fullName>
    </submittedName>
</protein>
<dbReference type="InterPro" id="IPR005584">
    <property type="entry name" value="DNA_gyrase_inhibitor_YacG"/>
</dbReference>
<sequence>MARKPKCPICREEVELLADNEFFPFCSKRCKMEDLGKWLNEEYRMPLGPDSTERSLSSTEEPDSGSGRG</sequence>
<dbReference type="SUPFAM" id="SSF57716">
    <property type="entry name" value="Glucocorticoid receptor-like (DNA-binding domain)"/>
    <property type="match status" value="1"/>
</dbReference>
<dbReference type="Gene3D" id="3.30.50.10">
    <property type="entry name" value="Erythroid Transcription Factor GATA-1, subunit A"/>
    <property type="match status" value="1"/>
</dbReference>
<dbReference type="PANTHER" id="PTHR36150:SF1">
    <property type="entry name" value="DNA GYRASE INHIBITOR YACG"/>
    <property type="match status" value="1"/>
</dbReference>
<dbReference type="GO" id="GO:0008270">
    <property type="term" value="F:zinc ion binding"/>
    <property type="evidence" value="ECO:0007669"/>
    <property type="project" value="InterPro"/>
</dbReference>
<evidence type="ECO:0000313" key="5">
    <source>
        <dbReference type="Proteomes" id="UP000315995"/>
    </source>
</evidence>
<evidence type="ECO:0000256" key="1">
    <source>
        <dbReference type="ARBA" id="ARBA00022723"/>
    </source>
</evidence>
<reference evidence="4 5" key="1">
    <citation type="submission" date="2019-06" db="EMBL/GenBank/DDBJ databases">
        <title>Persicimonas caeni gen. nov., sp. nov., a predatory bacterium isolated from solar saltern.</title>
        <authorList>
            <person name="Wang S."/>
        </authorList>
    </citation>
    <scope>NUCLEOTIDE SEQUENCE [LARGE SCALE GENOMIC DNA]</scope>
    <source>
        <strain evidence="4 5">YN101</strain>
    </source>
</reference>
<proteinExistence type="inferred from homology"/>
<evidence type="ECO:0000313" key="4">
    <source>
        <dbReference type="EMBL" id="QDG52908.1"/>
    </source>
</evidence>
<evidence type="ECO:0000256" key="3">
    <source>
        <dbReference type="SAM" id="MobiDB-lite"/>
    </source>
</evidence>
<dbReference type="InterPro" id="IPR013088">
    <property type="entry name" value="Znf_NHR/GATA"/>
</dbReference>
<accession>A0A4Y6PX48</accession>
<dbReference type="PANTHER" id="PTHR36150">
    <property type="entry name" value="DNA GYRASE INHIBITOR YACG"/>
    <property type="match status" value="1"/>
</dbReference>
<dbReference type="Pfam" id="PF03884">
    <property type="entry name" value="YacG"/>
    <property type="match status" value="1"/>
</dbReference>
<organism evidence="4 5">
    <name type="scientific">Persicimonas caeni</name>
    <dbReference type="NCBI Taxonomy" id="2292766"/>
    <lineage>
        <taxon>Bacteria</taxon>
        <taxon>Deltaproteobacteria</taxon>
        <taxon>Bradymonadales</taxon>
        <taxon>Bradymonadaceae</taxon>
        <taxon>Persicimonas</taxon>
    </lineage>
</organism>
<feature type="region of interest" description="Disordered" evidence="3">
    <location>
        <begin position="44"/>
        <end position="69"/>
    </location>
</feature>
<gene>
    <name evidence="4" type="primary">yacG</name>
    <name evidence="4" type="ORF">FIV42_19825</name>
</gene>
<accession>A0A5B8Y8M8</accession>
<dbReference type="EMBL" id="CP041186">
    <property type="protein sequence ID" value="QDG52908.1"/>
    <property type="molecule type" value="Genomic_DNA"/>
</dbReference>
<dbReference type="HAMAP" id="MF_00649">
    <property type="entry name" value="DNA_gyrase_inhibitor_YacG"/>
    <property type="match status" value="1"/>
</dbReference>